<dbReference type="PANTHER" id="PTHR45629">
    <property type="entry name" value="SNF2/RAD54 FAMILY MEMBER"/>
    <property type="match status" value="1"/>
</dbReference>
<dbReference type="SUPFAM" id="SSF52540">
    <property type="entry name" value="P-loop containing nucleoside triphosphate hydrolases"/>
    <property type="match status" value="2"/>
</dbReference>
<evidence type="ECO:0000256" key="2">
    <source>
        <dbReference type="SAM" id="Coils"/>
    </source>
</evidence>
<dbReference type="InterPro" id="IPR001650">
    <property type="entry name" value="Helicase_C-like"/>
</dbReference>
<evidence type="ECO:0000259" key="3">
    <source>
        <dbReference type="PROSITE" id="PS51192"/>
    </source>
</evidence>
<keyword evidence="5" id="KW-0347">Helicase</keyword>
<dbReference type="InterPro" id="IPR038718">
    <property type="entry name" value="SNF2-like_sf"/>
</dbReference>
<reference evidence="6" key="1">
    <citation type="submission" date="2016-10" db="EMBL/GenBank/DDBJ databases">
        <authorList>
            <person name="Varghese N."/>
            <person name="Submissions S."/>
        </authorList>
    </citation>
    <scope>NUCLEOTIDE SEQUENCE [LARGE SCALE GENOMIC DNA]</scope>
    <source>
        <strain evidence="6">DSM 123</strain>
    </source>
</reference>
<evidence type="ECO:0000313" key="5">
    <source>
        <dbReference type="EMBL" id="SEP36996.1"/>
    </source>
</evidence>
<dbReference type="EMBL" id="FODT01000018">
    <property type="protein sequence ID" value="SEP36996.1"/>
    <property type="molecule type" value="Genomic_DNA"/>
</dbReference>
<dbReference type="InterPro" id="IPR050496">
    <property type="entry name" value="SNF2_RAD54_helicase_repair"/>
</dbReference>
<dbReference type="GO" id="GO:0004386">
    <property type="term" value="F:helicase activity"/>
    <property type="evidence" value="ECO:0007669"/>
    <property type="project" value="UniProtKB-KW"/>
</dbReference>
<organism evidence="5 6">
    <name type="scientific">Rhodopseudomonas pseudopalustris</name>
    <dbReference type="NCBI Taxonomy" id="1513892"/>
    <lineage>
        <taxon>Bacteria</taxon>
        <taxon>Pseudomonadati</taxon>
        <taxon>Pseudomonadota</taxon>
        <taxon>Alphaproteobacteria</taxon>
        <taxon>Hyphomicrobiales</taxon>
        <taxon>Nitrobacteraceae</taxon>
        <taxon>Rhodopseudomonas</taxon>
    </lineage>
</organism>
<dbReference type="SMART" id="SM00490">
    <property type="entry name" value="HELICc"/>
    <property type="match status" value="1"/>
</dbReference>
<dbReference type="Gene3D" id="3.40.50.300">
    <property type="entry name" value="P-loop containing nucleotide triphosphate hydrolases"/>
    <property type="match status" value="1"/>
</dbReference>
<dbReference type="Gene3D" id="3.40.50.10810">
    <property type="entry name" value="Tandem AAA-ATPase domain"/>
    <property type="match status" value="1"/>
</dbReference>
<evidence type="ECO:0000259" key="4">
    <source>
        <dbReference type="PROSITE" id="PS51194"/>
    </source>
</evidence>
<feature type="domain" description="Helicase C-terminal" evidence="4">
    <location>
        <begin position="360"/>
        <end position="511"/>
    </location>
</feature>
<keyword evidence="2" id="KW-0175">Coiled coil</keyword>
<dbReference type="SMART" id="SM00487">
    <property type="entry name" value="DEXDc"/>
    <property type="match status" value="1"/>
</dbReference>
<keyword evidence="5" id="KW-0067">ATP-binding</keyword>
<accession>A0A1H8XAK1</accession>
<dbReference type="GO" id="GO:0005524">
    <property type="term" value="F:ATP binding"/>
    <property type="evidence" value="ECO:0007669"/>
    <property type="project" value="InterPro"/>
</dbReference>
<keyword evidence="6" id="KW-1185">Reference proteome</keyword>
<name>A0A1H8XAK1_9BRAD</name>
<dbReference type="InterPro" id="IPR027417">
    <property type="entry name" value="P-loop_NTPase"/>
</dbReference>
<dbReference type="Pfam" id="PF00271">
    <property type="entry name" value="Helicase_C"/>
    <property type="match status" value="1"/>
</dbReference>
<dbReference type="InterPro" id="IPR014001">
    <property type="entry name" value="Helicase_ATP-bd"/>
</dbReference>
<dbReference type="InterPro" id="IPR049730">
    <property type="entry name" value="SNF2/RAD54-like_C"/>
</dbReference>
<evidence type="ECO:0000313" key="6">
    <source>
        <dbReference type="Proteomes" id="UP000199615"/>
    </source>
</evidence>
<dbReference type="Proteomes" id="UP000199615">
    <property type="component" value="Unassembled WGS sequence"/>
</dbReference>
<dbReference type="PANTHER" id="PTHR45629:SF7">
    <property type="entry name" value="DNA EXCISION REPAIR PROTEIN ERCC-6-RELATED"/>
    <property type="match status" value="1"/>
</dbReference>
<feature type="domain" description="Helicase ATP-binding" evidence="3">
    <location>
        <begin position="54"/>
        <end position="219"/>
    </location>
</feature>
<dbReference type="RefSeq" id="WP_244526146.1">
    <property type="nucleotide sequence ID" value="NZ_FODT01000018.1"/>
</dbReference>
<dbReference type="GO" id="GO:0016787">
    <property type="term" value="F:hydrolase activity"/>
    <property type="evidence" value="ECO:0007669"/>
    <property type="project" value="UniProtKB-KW"/>
</dbReference>
<dbReference type="PROSITE" id="PS51194">
    <property type="entry name" value="HELICASE_CTER"/>
    <property type="match status" value="1"/>
</dbReference>
<dbReference type="InterPro" id="IPR000330">
    <property type="entry name" value="SNF2_N"/>
</dbReference>
<proteinExistence type="predicted"/>
<keyword evidence="1" id="KW-0378">Hydrolase</keyword>
<dbReference type="AlphaFoldDB" id="A0A1H8XAK1"/>
<keyword evidence="5" id="KW-0547">Nucleotide-binding</keyword>
<protein>
    <submittedName>
        <fullName evidence="5">Helicase conserved C-terminal domain-containing protein</fullName>
    </submittedName>
</protein>
<evidence type="ECO:0000256" key="1">
    <source>
        <dbReference type="ARBA" id="ARBA00022801"/>
    </source>
</evidence>
<dbReference type="PROSITE" id="PS51192">
    <property type="entry name" value="HELICASE_ATP_BIND_1"/>
    <property type="match status" value="1"/>
</dbReference>
<dbReference type="Pfam" id="PF00176">
    <property type="entry name" value="SNF2-rel_dom"/>
    <property type="match status" value="1"/>
</dbReference>
<feature type="coiled-coil region" evidence="2">
    <location>
        <begin position="545"/>
        <end position="579"/>
    </location>
</feature>
<sequence length="1223" mass="134749">MTRVGRPEDYGIYRAGLEWDLTEPIVIDSEEDVRSAPRWREHLQPYHHQVTNLMTFCRRLPVTLLADDVGLGKTISAGLIVSELAARARVSKVLVVCPKLLGPQWKEELETKFGIPGIVATGRELLTANHDELGAVITTYNSARLYLEQLPEDRFDMLILDEAHKLRNLHGVPNPPQVAKKFHKALQERRFKFVLMLTATPIQNRLWDLYSLVDLLTVARGHENPFGSAGMFARRFIADERDQARQLKADAREEFRSIVYGYMSRVRRGDARLAFPTRVVRMHPLPPTPAELELIEVIREPIKKMNRLTQIGILQALVSSPDALLAQLTNMARRGTAPPELAQAVKAIVTTMPTSAKLTGLGKLIENFKQQNPESWRLVVFTTRRETQTTIQNFLEGYGLKVGIINGDSGQKNQETIKAFRQNPPGYRVIVSTEAGSEGVNLQVANVLVNFDLPWNPMIVEQRIGRIQRLASEHEKVSIFNVMLSGTFEHYIVGRLMEKLQMAAHAIGDIEALLQGTDIDNDGEGDSADSFEDHILTLVLAALAKKDVERDMALALQSIEDAKRELEREEQNINSLLGGMDEAGYVGPRTPKLPPPVRSMDAKEFTLSAFGLLGATVEEEKPGQYLARGGDIRERFRFDNHAEAQGPGVILYDQEAPAFRRLVKRVIASGMHGVSDADAAAGREAKELTEEWIKAFGGEPQSAKATTVRSFYKGKALLRVRATVAHDSYERLVDVDCGGEDYAEHPAANGLEPIGKVVRDPATIGLSRDRLIAAAEKDDAVEEFCRFYEERREIEVGAAGDDARKKKKLEDEFTPRLDISLVGLEGAASRDLVMLAKFGFPAGGSYEAEIVVRPHERRVVEAPPSELCSKTGLAVPSSCLDRCEATGATALRHLLEVSEVSRRKALPEFMATCAYSGKRVLQDELQTSDVTGKQVAAALMKTSAMSGKRAEPDQFGKCPFTDAEVLKSELATSQLSGKAYRNDEEARSDVSGKTGHRSEFITCHETRQTLAADEAETCELTGFKVRPGVLVTCEVTGKRVLPGVIGTCAATGKRALNSMLVNSSLSQASVLKSEALKSISGNYCLPSEAQTCFWSGQRSHPEDIRSCALTGLPIHVEFATSSEGPARLQTLVDLLDGIRRNADQNEVWPTLAEKVTAELKNGKCRVEAAMLSPSKKHLAACAESKTMLGLRVHQIGAVYDIADSVLVGHVAEGKRNKGHWEAR</sequence>
<gene>
    <name evidence="5" type="ORF">SAMN05444123_11849</name>
</gene>
<dbReference type="CDD" id="cd18793">
    <property type="entry name" value="SF2_C_SNF"/>
    <property type="match status" value="1"/>
</dbReference>